<sequence>MKKMLNSKIMAFALSAALVMGMSATAFASDSDPNMTDYTGQLTYVVDAADVTAGGAAVELMAGPANSYWAYTGFSTEAAAAAVEWDVVSGSTAGIDIDSTMALEVDTNEYVSYAYVTIDSNVTSGVASIVATNPANNAFVNFTVLVNPTTLVSAEAEDVNFEVYAPAATTPTASGTIDVAANGYYSNRNFVTALDGTPAMLSNSIIQNYSIQYNAVDSMTLGTNKYGQYTVDNGDGTYTYYGWQYRVYRGGNVVGISEVLGADDFALQSGDTVVWKFGSYDDAGLFN</sequence>
<dbReference type="AlphaFoldDB" id="A0A858BY49"/>
<dbReference type="KEGG" id="abut:Ami103574_06510"/>
<dbReference type="EMBL" id="CP048649">
    <property type="protein sequence ID" value="QIB68996.1"/>
    <property type="molecule type" value="Genomic_DNA"/>
</dbReference>
<evidence type="ECO:0000256" key="1">
    <source>
        <dbReference type="SAM" id="SignalP"/>
    </source>
</evidence>
<evidence type="ECO:0000313" key="2">
    <source>
        <dbReference type="EMBL" id="QIB68996.1"/>
    </source>
</evidence>
<evidence type="ECO:0008006" key="4">
    <source>
        <dbReference type="Google" id="ProtNLM"/>
    </source>
</evidence>
<organism evidence="2 3">
    <name type="scientific">Aminipila butyrica</name>
    <dbReference type="NCBI Taxonomy" id="433296"/>
    <lineage>
        <taxon>Bacteria</taxon>
        <taxon>Bacillati</taxon>
        <taxon>Bacillota</taxon>
        <taxon>Clostridia</taxon>
        <taxon>Peptostreptococcales</taxon>
        <taxon>Anaerovoracaceae</taxon>
        <taxon>Aminipila</taxon>
    </lineage>
</organism>
<proteinExistence type="predicted"/>
<keyword evidence="3" id="KW-1185">Reference proteome</keyword>
<gene>
    <name evidence="2" type="ORF">Ami103574_06510</name>
</gene>
<feature type="signal peptide" evidence="1">
    <location>
        <begin position="1"/>
        <end position="28"/>
    </location>
</feature>
<reference evidence="2 3" key="1">
    <citation type="submission" date="2020-02" db="EMBL/GenBank/DDBJ databases">
        <authorList>
            <person name="Kim Y.B."/>
            <person name="Roh S.W."/>
        </authorList>
    </citation>
    <scope>NUCLEOTIDE SEQUENCE [LARGE SCALE GENOMIC DNA]</scope>
    <source>
        <strain evidence="2 3">DSM 103574</strain>
    </source>
</reference>
<dbReference type="Proteomes" id="UP000466848">
    <property type="component" value="Chromosome"/>
</dbReference>
<evidence type="ECO:0000313" key="3">
    <source>
        <dbReference type="Proteomes" id="UP000466848"/>
    </source>
</evidence>
<dbReference type="RefSeq" id="WP_163065865.1">
    <property type="nucleotide sequence ID" value="NZ_CP048649.1"/>
</dbReference>
<accession>A0A858BY49</accession>
<feature type="chain" id="PRO_5032425969" description="DUF4430 domain-containing protein" evidence="1">
    <location>
        <begin position="29"/>
        <end position="287"/>
    </location>
</feature>
<keyword evidence="1" id="KW-0732">Signal</keyword>
<name>A0A858BY49_9FIRM</name>
<protein>
    <recommendedName>
        <fullName evidence="4">DUF4430 domain-containing protein</fullName>
    </recommendedName>
</protein>